<feature type="domain" description="N-acetyltransferase" evidence="1">
    <location>
        <begin position="2"/>
        <end position="179"/>
    </location>
</feature>
<comment type="caution">
    <text evidence="2">The sequence shown here is derived from an EMBL/GenBank/DDBJ whole genome shotgun (WGS) entry which is preliminary data.</text>
</comment>
<sequence length="322" mass="36662">MLTIRYATLSDTQAIHEIHRSDITQWKASYTDETGQRHKREATWEECSLLDRWEHGGAWMSPELCAIHLNRILQQGHIPLVAELDGMVIGEMELYLEEDGEYGFHANLSVFYLHVDYRGQGIGSLMMQDAYELLQQIGCEALTTYNPAVPAFYERHGLSLHDETVRLTLSTQRMQTPWHSRTASVTQVEFTGEPSLKTKPIQSGRILSPVQLLQLLKDEEEPGFYALDFHLRPTEMSFRLSHGLTKAFCVLRDRTGDYENPLVHLWADDLSEDLVGGVINRAARMNIPQLTFMVKPEQVALFAGFNVISQGPGTLIYQKDLL</sequence>
<gene>
    <name evidence="2" type="ORF">SDC9_115986</name>
</gene>
<evidence type="ECO:0000259" key="1">
    <source>
        <dbReference type="PROSITE" id="PS51186"/>
    </source>
</evidence>
<proteinExistence type="predicted"/>
<dbReference type="CDD" id="cd04301">
    <property type="entry name" value="NAT_SF"/>
    <property type="match status" value="1"/>
</dbReference>
<dbReference type="PROSITE" id="PS51186">
    <property type="entry name" value="GNAT"/>
    <property type="match status" value="1"/>
</dbReference>
<dbReference type="GO" id="GO:0016747">
    <property type="term" value="F:acyltransferase activity, transferring groups other than amino-acyl groups"/>
    <property type="evidence" value="ECO:0007669"/>
    <property type="project" value="InterPro"/>
</dbReference>
<name>A0A645BUW0_9ZZZZ</name>
<dbReference type="Pfam" id="PF13508">
    <property type="entry name" value="Acetyltransf_7"/>
    <property type="match status" value="1"/>
</dbReference>
<dbReference type="EMBL" id="VSSQ01022613">
    <property type="protein sequence ID" value="MPM69042.1"/>
    <property type="molecule type" value="Genomic_DNA"/>
</dbReference>
<evidence type="ECO:0000313" key="2">
    <source>
        <dbReference type="EMBL" id="MPM69042.1"/>
    </source>
</evidence>
<accession>A0A645BUW0</accession>
<protein>
    <recommendedName>
        <fullName evidence="1">N-acetyltransferase domain-containing protein</fullName>
    </recommendedName>
</protein>
<dbReference type="InterPro" id="IPR016181">
    <property type="entry name" value="Acyl_CoA_acyltransferase"/>
</dbReference>
<dbReference type="AlphaFoldDB" id="A0A645BUW0"/>
<dbReference type="Gene3D" id="3.40.630.30">
    <property type="match status" value="1"/>
</dbReference>
<reference evidence="2" key="1">
    <citation type="submission" date="2019-08" db="EMBL/GenBank/DDBJ databases">
        <authorList>
            <person name="Kucharzyk K."/>
            <person name="Murdoch R.W."/>
            <person name="Higgins S."/>
            <person name="Loffler F."/>
        </authorList>
    </citation>
    <scope>NUCLEOTIDE SEQUENCE</scope>
</reference>
<dbReference type="SUPFAM" id="SSF55729">
    <property type="entry name" value="Acyl-CoA N-acyltransferases (Nat)"/>
    <property type="match status" value="1"/>
</dbReference>
<dbReference type="InterPro" id="IPR000182">
    <property type="entry name" value="GNAT_dom"/>
</dbReference>
<organism evidence="2">
    <name type="scientific">bioreactor metagenome</name>
    <dbReference type="NCBI Taxonomy" id="1076179"/>
    <lineage>
        <taxon>unclassified sequences</taxon>
        <taxon>metagenomes</taxon>
        <taxon>ecological metagenomes</taxon>
    </lineage>
</organism>